<evidence type="ECO:0008006" key="8">
    <source>
        <dbReference type="Google" id="ProtNLM"/>
    </source>
</evidence>
<comment type="subcellular location">
    <subcellularLocation>
        <location evidence="1">Secreted</location>
    </subcellularLocation>
</comment>
<proteinExistence type="inferred from homology"/>
<name>A0A1D1V3F7_RAMVA</name>
<dbReference type="STRING" id="947166.A0A1D1V3F7"/>
<comment type="caution">
    <text evidence="6">The sequence shown here is derived from an EMBL/GenBank/DDBJ whole genome shotgun (WGS) entry which is preliminary data.</text>
</comment>
<dbReference type="PANTHER" id="PTHR13234">
    <property type="entry name" value="GAMMA-INTERFERON INDUCIBLE LYSOSOMAL THIOL REDUCTASE GILT"/>
    <property type="match status" value="1"/>
</dbReference>
<dbReference type="Pfam" id="PF03227">
    <property type="entry name" value="GILT"/>
    <property type="match status" value="1"/>
</dbReference>
<dbReference type="Proteomes" id="UP000186922">
    <property type="component" value="Unassembled WGS sequence"/>
</dbReference>
<dbReference type="OrthoDB" id="958254at2759"/>
<evidence type="ECO:0000256" key="4">
    <source>
        <dbReference type="ARBA" id="ARBA00022729"/>
    </source>
</evidence>
<keyword evidence="5" id="KW-0325">Glycoprotein</keyword>
<organism evidence="6 7">
    <name type="scientific">Ramazzottius varieornatus</name>
    <name type="common">Water bear</name>
    <name type="synonym">Tardigrade</name>
    <dbReference type="NCBI Taxonomy" id="947166"/>
    <lineage>
        <taxon>Eukaryota</taxon>
        <taxon>Metazoa</taxon>
        <taxon>Ecdysozoa</taxon>
        <taxon>Tardigrada</taxon>
        <taxon>Eutardigrada</taxon>
        <taxon>Parachela</taxon>
        <taxon>Hypsibioidea</taxon>
        <taxon>Ramazzottiidae</taxon>
        <taxon>Ramazzottius</taxon>
    </lineage>
</organism>
<protein>
    <recommendedName>
        <fullName evidence="8">Gamma-interferon-inducible lysosomal thiol reductase</fullName>
    </recommendedName>
</protein>
<gene>
    <name evidence="6" type="primary">RvY_05275</name>
    <name evidence="6" type="synonym">RvY_05275.1</name>
    <name evidence="6" type="ORF">RvY_05275-1</name>
</gene>
<dbReference type="GO" id="GO:0016671">
    <property type="term" value="F:oxidoreductase activity, acting on a sulfur group of donors, disulfide as acceptor"/>
    <property type="evidence" value="ECO:0007669"/>
    <property type="project" value="InterPro"/>
</dbReference>
<dbReference type="EMBL" id="BDGG01000002">
    <property type="protein sequence ID" value="GAU93313.1"/>
    <property type="molecule type" value="Genomic_DNA"/>
</dbReference>
<dbReference type="GO" id="GO:0005576">
    <property type="term" value="C:extracellular region"/>
    <property type="evidence" value="ECO:0007669"/>
    <property type="project" value="UniProtKB-SubCell"/>
</dbReference>
<evidence type="ECO:0000256" key="3">
    <source>
        <dbReference type="ARBA" id="ARBA00022525"/>
    </source>
</evidence>
<keyword evidence="3" id="KW-0964">Secreted</keyword>
<keyword evidence="4" id="KW-0732">Signal</keyword>
<dbReference type="InterPro" id="IPR004911">
    <property type="entry name" value="Interferon-induced_GILT"/>
</dbReference>
<reference evidence="6 7" key="1">
    <citation type="journal article" date="2016" name="Nat. Commun.">
        <title>Extremotolerant tardigrade genome and improved radiotolerance of human cultured cells by tardigrade-unique protein.</title>
        <authorList>
            <person name="Hashimoto T."/>
            <person name="Horikawa D.D."/>
            <person name="Saito Y."/>
            <person name="Kuwahara H."/>
            <person name="Kozuka-Hata H."/>
            <person name="Shin-I T."/>
            <person name="Minakuchi Y."/>
            <person name="Ohishi K."/>
            <person name="Motoyama A."/>
            <person name="Aizu T."/>
            <person name="Enomoto A."/>
            <person name="Kondo K."/>
            <person name="Tanaka S."/>
            <person name="Hara Y."/>
            <person name="Koshikawa S."/>
            <person name="Sagara H."/>
            <person name="Miura T."/>
            <person name="Yokobori S."/>
            <person name="Miyagawa K."/>
            <person name="Suzuki Y."/>
            <person name="Kubo T."/>
            <person name="Oyama M."/>
            <person name="Kohara Y."/>
            <person name="Fujiyama A."/>
            <person name="Arakawa K."/>
            <person name="Katayama T."/>
            <person name="Toyoda A."/>
            <person name="Kunieda T."/>
        </authorList>
    </citation>
    <scope>NUCLEOTIDE SEQUENCE [LARGE SCALE GENOMIC DNA]</scope>
    <source>
        <strain evidence="6 7">YOKOZUNA-1</strain>
    </source>
</reference>
<keyword evidence="7" id="KW-1185">Reference proteome</keyword>
<comment type="similarity">
    <text evidence="2">Belongs to the GILT family.</text>
</comment>
<accession>A0A1D1V3F7</accession>
<evidence type="ECO:0000313" key="7">
    <source>
        <dbReference type="Proteomes" id="UP000186922"/>
    </source>
</evidence>
<evidence type="ECO:0000256" key="5">
    <source>
        <dbReference type="ARBA" id="ARBA00023180"/>
    </source>
</evidence>
<evidence type="ECO:0000313" key="6">
    <source>
        <dbReference type="EMBL" id="GAU93313.1"/>
    </source>
</evidence>
<dbReference type="PANTHER" id="PTHR13234:SF8">
    <property type="entry name" value="GAMMA-INTERFERON-INDUCIBLE LYSOSOMAL THIOL REDUCTASE"/>
    <property type="match status" value="1"/>
</dbReference>
<evidence type="ECO:0000256" key="1">
    <source>
        <dbReference type="ARBA" id="ARBA00004613"/>
    </source>
</evidence>
<sequence>MLLASRTRCISCYFPPFFFSSLSETDHRQSRRWLLLCRVHFEPLINSIPHQCPHNDLWSMQPVSPSVICVLNMSANRRLMDVLLACVLLVNVICSHGHPVDNSPLDLSRAPTTAAPVVSLEIYYETLCIDSVQFIVGQLHPTLQKIGHIVNVSMIPFGIASESFINGKHVFSCQHGPRECYGNVVQTCAIHLLTLTDPALPLRFIYCMQRSRDPSSAGQACAKEIGVNFGPIRECAEGRVGNKLLHEMEKRTKALRPKLNWVPWIVLNNEHTDQIQKEGSRNLLALICKVYRGTKPADCAA</sequence>
<evidence type="ECO:0000256" key="2">
    <source>
        <dbReference type="ARBA" id="ARBA00005679"/>
    </source>
</evidence>
<dbReference type="AlphaFoldDB" id="A0A1D1V3F7"/>